<protein>
    <recommendedName>
        <fullName evidence="6">SURF1-like protein</fullName>
    </recommendedName>
</protein>
<dbReference type="CDD" id="cd06662">
    <property type="entry name" value="SURF1"/>
    <property type="match status" value="1"/>
</dbReference>
<sequence>MRRFPWILTLVCALALALLLSLGVWQVQRLQWKSGLIAAAEAAAAMPPVPVMQAYRPTDEFRSVIIDCPGLATAPFVELQTIEDGQAGVRLISVCPLPSEPMVTLVDRGFVPDTVSARPPVQPSTTPVRIVGQVRMPPEPSQFAPPPEGNHFYARDHQAMGRALGADKWLASPMIFATTSSNPDWQALRPHAPPAAFSNNHLGYAMTWFGLAIALVGFYIALLRRKLSAPTPSGETEKSST</sequence>
<evidence type="ECO:0000256" key="5">
    <source>
        <dbReference type="ARBA" id="ARBA00023136"/>
    </source>
</evidence>
<evidence type="ECO:0000256" key="2">
    <source>
        <dbReference type="ARBA" id="ARBA00007165"/>
    </source>
</evidence>
<proteinExistence type="inferred from homology"/>
<comment type="caution">
    <text evidence="6">Lacks conserved residue(s) required for the propagation of feature annotation.</text>
</comment>
<reference evidence="7 8" key="1">
    <citation type="journal article" date="2019" name="Int. J. Syst. Evol. Microbiol.">
        <title>The Global Catalogue of Microorganisms (GCM) 10K type strain sequencing project: providing services to taxonomists for standard genome sequencing and annotation.</title>
        <authorList>
            <consortium name="The Broad Institute Genomics Platform"/>
            <consortium name="The Broad Institute Genome Sequencing Center for Infectious Disease"/>
            <person name="Wu L."/>
            <person name="Ma J."/>
        </authorList>
    </citation>
    <scope>NUCLEOTIDE SEQUENCE [LARGE SCALE GENOMIC DNA]</scope>
    <source>
        <strain evidence="7 8">JCM 12928</strain>
    </source>
</reference>
<dbReference type="RefSeq" id="WP_343791417.1">
    <property type="nucleotide sequence ID" value="NZ_BAAAGA010000002.1"/>
</dbReference>
<evidence type="ECO:0000313" key="7">
    <source>
        <dbReference type="EMBL" id="GAA0617229.1"/>
    </source>
</evidence>
<accession>A0ABN1GRC9</accession>
<evidence type="ECO:0000256" key="6">
    <source>
        <dbReference type="RuleBase" id="RU363076"/>
    </source>
</evidence>
<dbReference type="Pfam" id="PF02104">
    <property type="entry name" value="SURF1"/>
    <property type="match status" value="1"/>
</dbReference>
<keyword evidence="4 6" id="KW-1133">Transmembrane helix</keyword>
<keyword evidence="6" id="KW-1003">Cell membrane</keyword>
<dbReference type="EMBL" id="BAAAGA010000002">
    <property type="protein sequence ID" value="GAA0617229.1"/>
    <property type="molecule type" value="Genomic_DNA"/>
</dbReference>
<dbReference type="InterPro" id="IPR045214">
    <property type="entry name" value="Surf1/Surf4"/>
</dbReference>
<name>A0ABN1GRC9_9CAUL</name>
<dbReference type="PROSITE" id="PS50895">
    <property type="entry name" value="SURF1"/>
    <property type="match status" value="1"/>
</dbReference>
<comment type="subcellular location">
    <subcellularLocation>
        <location evidence="6">Cell membrane</location>
        <topology evidence="6">Multi-pass membrane protein</topology>
    </subcellularLocation>
    <subcellularLocation>
        <location evidence="1">Membrane</location>
    </subcellularLocation>
</comment>
<organism evidence="7 8">
    <name type="scientific">Brevundimonas kwangchunensis</name>
    <dbReference type="NCBI Taxonomy" id="322163"/>
    <lineage>
        <taxon>Bacteria</taxon>
        <taxon>Pseudomonadati</taxon>
        <taxon>Pseudomonadota</taxon>
        <taxon>Alphaproteobacteria</taxon>
        <taxon>Caulobacterales</taxon>
        <taxon>Caulobacteraceae</taxon>
        <taxon>Brevundimonas</taxon>
    </lineage>
</organism>
<dbReference type="PANTHER" id="PTHR23427:SF2">
    <property type="entry name" value="SURFEIT LOCUS PROTEIN 1"/>
    <property type="match status" value="1"/>
</dbReference>
<evidence type="ECO:0000256" key="1">
    <source>
        <dbReference type="ARBA" id="ARBA00004370"/>
    </source>
</evidence>
<evidence type="ECO:0000313" key="8">
    <source>
        <dbReference type="Proteomes" id="UP001501352"/>
    </source>
</evidence>
<feature type="transmembrane region" description="Helical" evidence="6">
    <location>
        <begin position="202"/>
        <end position="223"/>
    </location>
</feature>
<keyword evidence="8" id="KW-1185">Reference proteome</keyword>
<comment type="caution">
    <text evidence="7">The sequence shown here is derived from an EMBL/GenBank/DDBJ whole genome shotgun (WGS) entry which is preliminary data.</text>
</comment>
<dbReference type="PANTHER" id="PTHR23427">
    <property type="entry name" value="SURFEIT LOCUS PROTEIN"/>
    <property type="match status" value="1"/>
</dbReference>
<gene>
    <name evidence="7" type="ORF">GCM10009422_10510</name>
</gene>
<dbReference type="InterPro" id="IPR002994">
    <property type="entry name" value="Surf1/Shy1"/>
</dbReference>
<evidence type="ECO:0000256" key="4">
    <source>
        <dbReference type="ARBA" id="ARBA00022989"/>
    </source>
</evidence>
<evidence type="ECO:0000256" key="3">
    <source>
        <dbReference type="ARBA" id="ARBA00022692"/>
    </source>
</evidence>
<comment type="similarity">
    <text evidence="2 6">Belongs to the SURF1 family.</text>
</comment>
<keyword evidence="5 6" id="KW-0472">Membrane</keyword>
<dbReference type="Proteomes" id="UP001501352">
    <property type="component" value="Unassembled WGS sequence"/>
</dbReference>
<keyword evidence="3 6" id="KW-0812">Transmembrane</keyword>